<name>A0A6J4PS13_9RHOB</name>
<feature type="non-terminal residue" evidence="2">
    <location>
        <position position="290"/>
    </location>
</feature>
<dbReference type="EMBL" id="CADCUU010000355">
    <property type="protein sequence ID" value="CAA9423932.1"/>
    <property type="molecule type" value="Genomic_DNA"/>
</dbReference>
<proteinExistence type="predicted"/>
<protein>
    <submittedName>
        <fullName evidence="2">Glycerol ABC transporter, permease protein GlpP</fullName>
    </submittedName>
</protein>
<reference evidence="2" key="1">
    <citation type="submission" date="2020-02" db="EMBL/GenBank/DDBJ databases">
        <authorList>
            <person name="Meier V. D."/>
        </authorList>
    </citation>
    <scope>NUCLEOTIDE SEQUENCE</scope>
    <source>
        <strain evidence="2">AVDCRST_MAG15</strain>
    </source>
</reference>
<sequence length="290" mass="32688">EARQQPRLVPCPAGAGPCRLFGGDPADDGRELLRAGQFRLQRVLLERHLLVRRPPPQRTHVGRAGPPDPVLRHRPVDRGAARHLHRAQHAQEGLLVLPLPRPDGAAAPHPVQRGGHDLADIRPRGHRPPWARGRGLGCRLQLHARRDRRLGHHCRHGCLALDLAHRAPRLCGAPVHPRRLLPGRAHRPGEPLGRFPLHRAAQDARRPRDRDPLAVHGQLHDLHRALRRHRRRPRQCHHVPQHRPREDGARPVRPRPRGGLLAHVFPCHPSGELGLLHRDDQPRPGGRAKM</sequence>
<gene>
    <name evidence="2" type="ORF">AVDCRST_MAG15-2396</name>
</gene>
<feature type="region of interest" description="Disordered" evidence="1">
    <location>
        <begin position="54"/>
        <end position="74"/>
    </location>
</feature>
<organism evidence="2">
    <name type="scientific">uncultured Rubellimicrobium sp</name>
    <dbReference type="NCBI Taxonomy" id="543078"/>
    <lineage>
        <taxon>Bacteria</taxon>
        <taxon>Pseudomonadati</taxon>
        <taxon>Pseudomonadota</taxon>
        <taxon>Alphaproteobacteria</taxon>
        <taxon>Rhodobacterales</taxon>
        <taxon>Roseobacteraceae</taxon>
        <taxon>Rubellimicrobium</taxon>
        <taxon>environmental samples</taxon>
    </lineage>
</organism>
<feature type="region of interest" description="Disordered" evidence="1">
    <location>
        <begin position="228"/>
        <end position="290"/>
    </location>
</feature>
<feature type="compositionally biased region" description="Basic and acidic residues" evidence="1">
    <location>
        <begin position="114"/>
        <end position="123"/>
    </location>
</feature>
<dbReference type="AlphaFoldDB" id="A0A6J4PS13"/>
<feature type="region of interest" description="Disordered" evidence="1">
    <location>
        <begin position="103"/>
        <end position="128"/>
    </location>
</feature>
<evidence type="ECO:0000256" key="1">
    <source>
        <dbReference type="SAM" id="MobiDB-lite"/>
    </source>
</evidence>
<feature type="compositionally biased region" description="Basic residues" evidence="1">
    <location>
        <begin position="228"/>
        <end position="242"/>
    </location>
</feature>
<accession>A0A6J4PS13</accession>
<feature type="non-terminal residue" evidence="2">
    <location>
        <position position="1"/>
    </location>
</feature>
<evidence type="ECO:0000313" key="2">
    <source>
        <dbReference type="EMBL" id="CAA9423932.1"/>
    </source>
</evidence>